<sequence>MFSVRDLLNRINESQISLNKPLKSKTALITSVSLQNSSRLTHSQQITPDARDLSNYNPFGSRSLTIREKTKPKITSTVSPSRYSLPSVKQNGISIHQRPLSKKNKQITPGPGAYKFIKRAEARNNTLPLDIIQNTVADSPGPQKYSPKEPNFEPRCKSQHTLRHKHNKLQDFACDWANTPGPAYDTRKELQGKGGKIAVVYKKKEQLIPGPYDTRDALDLILRKNDHRLNIQKSYLSPEELLQLQASTHRFKPKPVTVVLNREERWQKLEQKAPYMTYKVNDKEIHFSIAGDEKYYQGMIHGAVYISNKYPYNNPTIKIFNECFKQELNVNSAILNIWNPEKGLYPILEDLLWRIKDLVARDNDLVKQSAICSRSTICNQCGCESKLLWRELLQRKDNWSGLD</sequence>
<dbReference type="InterPro" id="IPR016135">
    <property type="entry name" value="UBQ-conjugating_enzyme/RWD"/>
</dbReference>
<gene>
    <name evidence="2" type="ORF">HINF_LOCUS44257</name>
</gene>
<proteinExistence type="predicted"/>
<protein>
    <submittedName>
        <fullName evidence="2">Ubiquitin-conjugating_enzyme E2</fullName>
    </submittedName>
</protein>
<evidence type="ECO:0000313" key="2">
    <source>
        <dbReference type="EMBL" id="CAL6051204.1"/>
    </source>
</evidence>
<dbReference type="SUPFAM" id="SSF54495">
    <property type="entry name" value="UBC-like"/>
    <property type="match status" value="1"/>
</dbReference>
<accession>A0ABP1K154</accession>
<organism evidence="2 3">
    <name type="scientific">Hexamita inflata</name>
    <dbReference type="NCBI Taxonomy" id="28002"/>
    <lineage>
        <taxon>Eukaryota</taxon>
        <taxon>Metamonada</taxon>
        <taxon>Diplomonadida</taxon>
        <taxon>Hexamitidae</taxon>
        <taxon>Hexamitinae</taxon>
        <taxon>Hexamita</taxon>
    </lineage>
</organism>
<evidence type="ECO:0000256" key="1">
    <source>
        <dbReference type="SAM" id="MobiDB-lite"/>
    </source>
</evidence>
<reference evidence="2 3" key="1">
    <citation type="submission" date="2024-07" db="EMBL/GenBank/DDBJ databases">
        <authorList>
            <person name="Akdeniz Z."/>
        </authorList>
    </citation>
    <scope>NUCLEOTIDE SEQUENCE [LARGE SCALE GENOMIC DNA]</scope>
</reference>
<name>A0ABP1K154_9EUKA</name>
<evidence type="ECO:0000313" key="3">
    <source>
        <dbReference type="Proteomes" id="UP001642409"/>
    </source>
</evidence>
<comment type="caution">
    <text evidence="2">The sequence shown here is derived from an EMBL/GenBank/DDBJ whole genome shotgun (WGS) entry which is preliminary data.</text>
</comment>
<dbReference type="Proteomes" id="UP001642409">
    <property type="component" value="Unassembled WGS sequence"/>
</dbReference>
<dbReference type="EMBL" id="CAXDID020000187">
    <property type="protein sequence ID" value="CAL6051204.1"/>
    <property type="molecule type" value="Genomic_DNA"/>
</dbReference>
<feature type="region of interest" description="Disordered" evidence="1">
    <location>
        <begin position="135"/>
        <end position="154"/>
    </location>
</feature>
<keyword evidence="3" id="KW-1185">Reference proteome</keyword>